<accession>A0A8X7BSA0</accession>
<keyword evidence="2" id="KW-1185">Reference proteome</keyword>
<dbReference type="OrthoDB" id="6429233at2759"/>
<dbReference type="EMBL" id="BMAV01001803">
    <property type="protein sequence ID" value="GFY40279.1"/>
    <property type="molecule type" value="Genomic_DNA"/>
</dbReference>
<dbReference type="Proteomes" id="UP000886998">
    <property type="component" value="Unassembled WGS sequence"/>
</dbReference>
<gene>
    <name evidence="1" type="primary">X975_16533</name>
    <name evidence="1" type="ORF">TNIN_378821</name>
</gene>
<evidence type="ECO:0000313" key="2">
    <source>
        <dbReference type="Proteomes" id="UP000886998"/>
    </source>
</evidence>
<organism evidence="1 2">
    <name type="scientific">Trichonephila inaurata madagascariensis</name>
    <dbReference type="NCBI Taxonomy" id="2747483"/>
    <lineage>
        <taxon>Eukaryota</taxon>
        <taxon>Metazoa</taxon>
        <taxon>Ecdysozoa</taxon>
        <taxon>Arthropoda</taxon>
        <taxon>Chelicerata</taxon>
        <taxon>Arachnida</taxon>
        <taxon>Araneae</taxon>
        <taxon>Araneomorphae</taxon>
        <taxon>Entelegynae</taxon>
        <taxon>Araneoidea</taxon>
        <taxon>Nephilidae</taxon>
        <taxon>Trichonephila</taxon>
        <taxon>Trichonephila inaurata</taxon>
    </lineage>
</organism>
<evidence type="ECO:0000313" key="1">
    <source>
        <dbReference type="EMBL" id="GFY40279.1"/>
    </source>
</evidence>
<dbReference type="AlphaFoldDB" id="A0A8X7BSA0"/>
<proteinExistence type="predicted"/>
<reference evidence="1" key="1">
    <citation type="submission" date="2020-08" db="EMBL/GenBank/DDBJ databases">
        <title>Multicomponent nature underlies the extraordinary mechanical properties of spider dragline silk.</title>
        <authorList>
            <person name="Kono N."/>
            <person name="Nakamura H."/>
            <person name="Mori M."/>
            <person name="Yoshida Y."/>
            <person name="Ohtoshi R."/>
            <person name="Malay A.D."/>
            <person name="Moran D.A.P."/>
            <person name="Tomita M."/>
            <person name="Numata K."/>
            <person name="Arakawa K."/>
        </authorList>
    </citation>
    <scope>NUCLEOTIDE SEQUENCE</scope>
</reference>
<comment type="caution">
    <text evidence="1">The sequence shown here is derived from an EMBL/GenBank/DDBJ whole genome shotgun (WGS) entry which is preliminary data.</text>
</comment>
<name>A0A8X7BSA0_9ARAC</name>
<protein>
    <submittedName>
        <fullName evidence="1">Histone-lysine N-methyltransferase SETMAR</fullName>
    </submittedName>
</protein>
<sequence>MSRQAIAKWSNLFEHEYIDIDEAESKKTPLTTTNSEIAVGVKEFIFPNRHITIDEISNEHGISHLRVYKVIAEHFIKVCGRWVPCQ</sequence>